<dbReference type="STRING" id="1236976.JCM16418_2797"/>
<dbReference type="OrthoDB" id="2382012at2"/>
<reference evidence="2 3" key="1">
    <citation type="journal article" date="2014" name="Genome Announc.">
        <title>Draft Genome Sequence of Paenibacillus pini JCM 16418T, Isolated from the Rhizosphere of Pine Tree.</title>
        <authorList>
            <person name="Yuki M."/>
            <person name="Oshima K."/>
            <person name="Suda W."/>
            <person name="Oshida Y."/>
            <person name="Kitamura K."/>
            <person name="Iida Y."/>
            <person name="Hattori M."/>
            <person name="Ohkuma M."/>
        </authorList>
    </citation>
    <scope>NUCLEOTIDE SEQUENCE [LARGE SCALE GENOMIC DNA]</scope>
    <source>
        <strain evidence="2 3">JCM 16418</strain>
    </source>
</reference>
<sequence>MLFWIIASFIVIPFVMAFVSALSIIFRTIIHALALLSIYVSGSIVLPPFTELEVMTQN</sequence>
<keyword evidence="1" id="KW-1133">Transmembrane helix</keyword>
<keyword evidence="1" id="KW-0472">Membrane</keyword>
<gene>
    <name evidence="2" type="ORF">JCM16418_2797</name>
</gene>
<feature type="transmembrane region" description="Helical" evidence="1">
    <location>
        <begin position="6"/>
        <end position="26"/>
    </location>
</feature>
<accession>W7YJM3</accession>
<keyword evidence="3" id="KW-1185">Reference proteome</keyword>
<comment type="caution">
    <text evidence="2">The sequence shown here is derived from an EMBL/GenBank/DDBJ whole genome shotgun (WGS) entry which is preliminary data.</text>
</comment>
<feature type="transmembrane region" description="Helical" evidence="1">
    <location>
        <begin position="33"/>
        <end position="50"/>
    </location>
</feature>
<dbReference type="RefSeq" id="WP_156327219.1">
    <property type="nucleotide sequence ID" value="NZ_BAVZ01000007.1"/>
</dbReference>
<protein>
    <submittedName>
        <fullName evidence="2">Uncharacterized protein</fullName>
    </submittedName>
</protein>
<name>W7YJM3_9BACL</name>
<proteinExistence type="predicted"/>
<evidence type="ECO:0000313" key="3">
    <source>
        <dbReference type="Proteomes" id="UP000019364"/>
    </source>
</evidence>
<evidence type="ECO:0000313" key="2">
    <source>
        <dbReference type="EMBL" id="GAF08707.1"/>
    </source>
</evidence>
<keyword evidence="1" id="KW-0812">Transmembrane</keyword>
<evidence type="ECO:0000256" key="1">
    <source>
        <dbReference type="SAM" id="Phobius"/>
    </source>
</evidence>
<dbReference type="AlphaFoldDB" id="W7YJM3"/>
<organism evidence="2 3">
    <name type="scientific">Paenibacillus pini JCM 16418</name>
    <dbReference type="NCBI Taxonomy" id="1236976"/>
    <lineage>
        <taxon>Bacteria</taxon>
        <taxon>Bacillati</taxon>
        <taxon>Bacillota</taxon>
        <taxon>Bacilli</taxon>
        <taxon>Bacillales</taxon>
        <taxon>Paenibacillaceae</taxon>
        <taxon>Paenibacillus</taxon>
    </lineage>
</organism>
<dbReference type="EMBL" id="BAVZ01000007">
    <property type="protein sequence ID" value="GAF08707.1"/>
    <property type="molecule type" value="Genomic_DNA"/>
</dbReference>
<dbReference type="Proteomes" id="UP000019364">
    <property type="component" value="Unassembled WGS sequence"/>
</dbReference>